<evidence type="ECO:0008006" key="3">
    <source>
        <dbReference type="Google" id="ProtNLM"/>
    </source>
</evidence>
<organism evidence="1 2">
    <name type="scientific">Recurvomyces mirabilis</name>
    <dbReference type="NCBI Taxonomy" id="574656"/>
    <lineage>
        <taxon>Eukaryota</taxon>
        <taxon>Fungi</taxon>
        <taxon>Dikarya</taxon>
        <taxon>Ascomycota</taxon>
        <taxon>Pezizomycotina</taxon>
        <taxon>Dothideomycetes</taxon>
        <taxon>Dothideomycetidae</taxon>
        <taxon>Mycosphaerellales</taxon>
        <taxon>Teratosphaeriaceae</taxon>
        <taxon>Recurvomyces</taxon>
    </lineage>
</organism>
<dbReference type="PANTHER" id="PTHR43036">
    <property type="entry name" value="OSJNBB0011N17.9 PROTEIN"/>
    <property type="match status" value="1"/>
</dbReference>
<evidence type="ECO:0000313" key="2">
    <source>
        <dbReference type="Proteomes" id="UP001274830"/>
    </source>
</evidence>
<gene>
    <name evidence="1" type="ORF">LTR78_005419</name>
</gene>
<protein>
    <recommendedName>
        <fullName evidence="3">Methyltransferase type 11 domain-containing protein</fullName>
    </recommendedName>
</protein>
<evidence type="ECO:0000313" key="1">
    <source>
        <dbReference type="EMBL" id="KAK3674697.1"/>
    </source>
</evidence>
<dbReference type="EMBL" id="JAUTXT010000018">
    <property type="protein sequence ID" value="KAK3674697.1"/>
    <property type="molecule type" value="Genomic_DNA"/>
</dbReference>
<dbReference type="Proteomes" id="UP001274830">
    <property type="component" value="Unassembled WGS sequence"/>
</dbReference>
<proteinExistence type="predicted"/>
<dbReference type="AlphaFoldDB" id="A0AAE1C1R6"/>
<accession>A0AAE1C1R6</accession>
<reference evidence="1" key="1">
    <citation type="submission" date="2023-07" db="EMBL/GenBank/DDBJ databases">
        <title>Black Yeasts Isolated from many extreme environments.</title>
        <authorList>
            <person name="Coleine C."/>
            <person name="Stajich J.E."/>
            <person name="Selbmann L."/>
        </authorList>
    </citation>
    <scope>NUCLEOTIDE SEQUENCE</scope>
    <source>
        <strain evidence="1">CCFEE 5485</strain>
    </source>
</reference>
<keyword evidence="2" id="KW-1185">Reference proteome</keyword>
<name>A0AAE1C1R6_9PEZI</name>
<comment type="caution">
    <text evidence="1">The sequence shown here is derived from an EMBL/GenBank/DDBJ whole genome shotgun (WGS) entry which is preliminary data.</text>
</comment>
<dbReference type="PANTHER" id="PTHR43036:SF2">
    <property type="entry name" value="OS04G0481300 PROTEIN"/>
    <property type="match status" value="1"/>
</dbReference>
<sequence length="268" mass="29941">MTTSTESKQWPVKHYTPRHTSWPYNPSDFTRQDSSVDLNFYSQPRFVTHIDDAAIVSLREYYDTVLPRKGKVLDFCSSWVSHYPPAVEQAATNGQLQITGMGMNKPELDANKMLNNGRILVDLNEHPEIATALVDAKVLASPDADDSEKLDASTNVVSTDYLTQPVAVLKSLLAATKIGGTVHLTISNRCFPTKAMSRWLRVDEEERLQMIGDYLHFAGWQGIEIVELSNGRPEESGQDEAGGGLQSFMKMMGMGHRDPLWVVRAVKK</sequence>